<proteinExistence type="predicted"/>
<organism evidence="3 4">
    <name type="scientific">Sporothrix curviconia</name>
    <dbReference type="NCBI Taxonomy" id="1260050"/>
    <lineage>
        <taxon>Eukaryota</taxon>
        <taxon>Fungi</taxon>
        <taxon>Dikarya</taxon>
        <taxon>Ascomycota</taxon>
        <taxon>Pezizomycotina</taxon>
        <taxon>Sordariomycetes</taxon>
        <taxon>Sordariomycetidae</taxon>
        <taxon>Ophiostomatales</taxon>
        <taxon>Ophiostomataceae</taxon>
        <taxon>Sporothrix</taxon>
    </lineage>
</organism>
<keyword evidence="4" id="KW-1185">Reference proteome</keyword>
<dbReference type="Proteomes" id="UP001642405">
    <property type="component" value="Unassembled WGS sequence"/>
</dbReference>
<evidence type="ECO:0008006" key="5">
    <source>
        <dbReference type="Google" id="ProtNLM"/>
    </source>
</evidence>
<feature type="region of interest" description="Disordered" evidence="2">
    <location>
        <begin position="84"/>
        <end position="115"/>
    </location>
</feature>
<sequence length="1118" mass="120376">MAPPSPPVPVPSKAAIRALRGLVLGTTCSLALVTEDRRRRINAARSAIRNGDRIRSARQYYPGGSAFAIALEEDSLSAEPAAIHWQSPSQQGPASSSRGGYGVNEPSTSTAASTASRWSDAMLSLEQQSQEYTALAQLGRLGRCNVLPVDRPEYVPIASVPAASAEVKELSKTMTEAELRTAFQTLVAAWSNVDASSDEHVALGKASAELCWSCQQSGHMELAQEVLRFAVKSGRLDAATYFAHQPFPVVLSLAPVDLLPTGTADTPAMDGAVGELDSDAGRDAFVKRLQDAATLFLPTSPSLSYTETELSTKLVQAAKKLLECAFFVRDYDSIKGIYSSIARCTGAISELSTWYSAKVQETGDPALLVWSFVAQPPPANTFAKQSFFTMGDRIVEATRLSHYVQAGPVFAALVALSVATSHRLRTSWVTDLLYGQWQTTKDFAQVQGLFSKLKSQSGSQNGVAAATYHTDGAYRVMIQVALEAGRQAEARALLAELTGLKPSAANDIRVQGLFALNKAKAGDWQGVQDIFQQAVTAAGTSGKGLNARDAERVFVPIAKQYVRTHTIGETEDFLKMYVEEIGIPLGRYMVTLLANEYGALREVQSFVAWLEYCAQAGFAIDAAFSNAILQSCRKHWKFGFRDLRTMYRKLRLLSPNFEDSVTQIIMTHAAVSNAKGIVARPENAKSRVMSLRINAPATGTTTAAAAVMPNLATTAVPAKSGKSFMSPMSASRHFLNEDDLYVSMRQAFASGMPAKVVRMYKHAMRGGMPPSTKCLKLAVGAAVKSGQQLPLSTLSLSATQEDGHAKDRAFDPTMAIDLIETARAASHEIDAAASYLVIAYIDATNPQSVSMHGRKHRMSKKTRVAAAVKSILLRLNKCGIAMSDLALNRAAFHMFKAGHMSGAIALALAAADLPVGGGRPGYNVWNYSVLISAYARNADAAGIRMATENAAANGVLRELTGYKVLKQSRRRLRQSHLEAECACSSSSSSSGAESTSHHQQQQQQTRAQHLEEALCAIEDALDQARAARQQLTADRHELEQATMRIMQQAALDAGNAPVDFDKLRYVRDQKLAARAKEDGSSSVSSGSNWDLLDMPIDAEGRLVETEVAAPRIAATGAY</sequence>
<evidence type="ECO:0000313" key="4">
    <source>
        <dbReference type="Proteomes" id="UP001642405"/>
    </source>
</evidence>
<feature type="compositionally biased region" description="Low complexity" evidence="2">
    <location>
        <begin position="86"/>
        <end position="98"/>
    </location>
</feature>
<feature type="region of interest" description="Disordered" evidence="2">
    <location>
        <begin position="984"/>
        <end position="1007"/>
    </location>
</feature>
<evidence type="ECO:0000256" key="1">
    <source>
        <dbReference type="SAM" id="Coils"/>
    </source>
</evidence>
<gene>
    <name evidence="3" type="ORF">SCUCBS95973_006639</name>
</gene>
<protein>
    <recommendedName>
        <fullName evidence="5">Pentatricopeptide repeat protein</fullName>
    </recommendedName>
</protein>
<accession>A0ABP0C9A5</accession>
<name>A0ABP0C9A5_9PEZI</name>
<comment type="caution">
    <text evidence="3">The sequence shown here is derived from an EMBL/GenBank/DDBJ whole genome shotgun (WGS) entry which is preliminary data.</text>
</comment>
<feature type="coiled-coil region" evidence="1">
    <location>
        <begin position="1010"/>
        <end position="1041"/>
    </location>
</feature>
<keyword evidence="1" id="KW-0175">Coiled coil</keyword>
<evidence type="ECO:0000313" key="3">
    <source>
        <dbReference type="EMBL" id="CAK7227720.1"/>
    </source>
</evidence>
<dbReference type="EMBL" id="CAWUHB010000040">
    <property type="protein sequence ID" value="CAK7227720.1"/>
    <property type="molecule type" value="Genomic_DNA"/>
</dbReference>
<feature type="compositionally biased region" description="Low complexity" evidence="2">
    <location>
        <begin position="984"/>
        <end position="1004"/>
    </location>
</feature>
<evidence type="ECO:0000256" key="2">
    <source>
        <dbReference type="SAM" id="MobiDB-lite"/>
    </source>
</evidence>
<reference evidence="3 4" key="1">
    <citation type="submission" date="2024-01" db="EMBL/GenBank/DDBJ databases">
        <authorList>
            <person name="Allen C."/>
            <person name="Tagirdzhanova G."/>
        </authorList>
    </citation>
    <scope>NUCLEOTIDE SEQUENCE [LARGE SCALE GENOMIC DNA]</scope>
</reference>